<organism evidence="2 3">
    <name type="scientific">Dendrothele bispora (strain CBS 962.96)</name>
    <dbReference type="NCBI Taxonomy" id="1314807"/>
    <lineage>
        <taxon>Eukaryota</taxon>
        <taxon>Fungi</taxon>
        <taxon>Dikarya</taxon>
        <taxon>Basidiomycota</taxon>
        <taxon>Agaricomycotina</taxon>
        <taxon>Agaricomycetes</taxon>
        <taxon>Agaricomycetidae</taxon>
        <taxon>Agaricales</taxon>
        <taxon>Agaricales incertae sedis</taxon>
        <taxon>Dendrothele</taxon>
    </lineage>
</organism>
<dbReference type="OrthoDB" id="3918848at2759"/>
<dbReference type="Pfam" id="PF16335">
    <property type="entry name" value="GtaA_6_Hairpin"/>
    <property type="match status" value="1"/>
</dbReference>
<evidence type="ECO:0000259" key="1">
    <source>
        <dbReference type="Pfam" id="PF16335"/>
    </source>
</evidence>
<dbReference type="AlphaFoldDB" id="A0A4S8LDZ0"/>
<dbReference type="Proteomes" id="UP000297245">
    <property type="component" value="Unassembled WGS sequence"/>
</dbReference>
<name>A0A4S8LDZ0_DENBC</name>
<evidence type="ECO:0000313" key="2">
    <source>
        <dbReference type="EMBL" id="THU86970.1"/>
    </source>
</evidence>
<reference evidence="2 3" key="1">
    <citation type="journal article" date="2019" name="Nat. Ecol. Evol.">
        <title>Megaphylogeny resolves global patterns of mushroom evolution.</title>
        <authorList>
            <person name="Varga T."/>
            <person name="Krizsan K."/>
            <person name="Foldi C."/>
            <person name="Dima B."/>
            <person name="Sanchez-Garcia M."/>
            <person name="Sanchez-Ramirez S."/>
            <person name="Szollosi G.J."/>
            <person name="Szarkandi J.G."/>
            <person name="Papp V."/>
            <person name="Albert L."/>
            <person name="Andreopoulos W."/>
            <person name="Angelini C."/>
            <person name="Antonin V."/>
            <person name="Barry K.W."/>
            <person name="Bougher N.L."/>
            <person name="Buchanan P."/>
            <person name="Buyck B."/>
            <person name="Bense V."/>
            <person name="Catcheside P."/>
            <person name="Chovatia M."/>
            <person name="Cooper J."/>
            <person name="Damon W."/>
            <person name="Desjardin D."/>
            <person name="Finy P."/>
            <person name="Geml J."/>
            <person name="Haridas S."/>
            <person name="Hughes K."/>
            <person name="Justo A."/>
            <person name="Karasinski D."/>
            <person name="Kautmanova I."/>
            <person name="Kiss B."/>
            <person name="Kocsube S."/>
            <person name="Kotiranta H."/>
            <person name="LaButti K.M."/>
            <person name="Lechner B.E."/>
            <person name="Liimatainen K."/>
            <person name="Lipzen A."/>
            <person name="Lukacs Z."/>
            <person name="Mihaltcheva S."/>
            <person name="Morgado L.N."/>
            <person name="Niskanen T."/>
            <person name="Noordeloos M.E."/>
            <person name="Ohm R.A."/>
            <person name="Ortiz-Santana B."/>
            <person name="Ovrebo C."/>
            <person name="Racz N."/>
            <person name="Riley R."/>
            <person name="Savchenko A."/>
            <person name="Shiryaev A."/>
            <person name="Soop K."/>
            <person name="Spirin V."/>
            <person name="Szebenyi C."/>
            <person name="Tomsovsky M."/>
            <person name="Tulloss R.E."/>
            <person name="Uehling J."/>
            <person name="Grigoriev I.V."/>
            <person name="Vagvolgyi C."/>
            <person name="Papp T."/>
            <person name="Martin F.M."/>
            <person name="Miettinen O."/>
            <person name="Hibbett D.S."/>
            <person name="Nagy L.G."/>
        </authorList>
    </citation>
    <scope>NUCLEOTIDE SEQUENCE [LARGE SCALE GENOMIC DNA]</scope>
    <source>
        <strain evidence="2 3">CBS 962.96</strain>
    </source>
</reference>
<accession>A0A4S8LDZ0</accession>
<protein>
    <recommendedName>
        <fullName evidence="1">Glutaminase A central domain-containing protein</fullName>
    </recommendedName>
</protein>
<feature type="domain" description="Glutaminase A central" evidence="1">
    <location>
        <begin position="30"/>
        <end position="128"/>
    </location>
</feature>
<dbReference type="InterPro" id="IPR032514">
    <property type="entry name" value="GtaA_central"/>
</dbReference>
<gene>
    <name evidence="2" type="ORF">K435DRAFT_867736</name>
</gene>
<keyword evidence="3" id="KW-1185">Reference proteome</keyword>
<dbReference type="EMBL" id="ML179470">
    <property type="protein sequence ID" value="THU86970.1"/>
    <property type="molecule type" value="Genomic_DNA"/>
</dbReference>
<evidence type="ECO:0000313" key="3">
    <source>
        <dbReference type="Proteomes" id="UP000297245"/>
    </source>
</evidence>
<sequence length="133" mass="14636">MRDYESAVQWAEHLDARILQDAASVSGRDDQYFNLVSIGARLVLAGFDITYSKEDGTTDIKAFMRNTGIGSKSNNALGPYASLPAFVYLNSTWMTYLLDSSMQHQNSLDLQDNFAASTDLGNYPNATSGYEAD</sequence>
<proteinExistence type="predicted"/>